<dbReference type="EC" id="2.7.13.3" evidence="2"/>
<feature type="transmembrane region" description="Helical" evidence="9">
    <location>
        <begin position="95"/>
        <end position="112"/>
    </location>
</feature>
<evidence type="ECO:0000259" key="10">
    <source>
        <dbReference type="Pfam" id="PF07730"/>
    </source>
</evidence>
<keyword evidence="12" id="KW-1185">Reference proteome</keyword>
<evidence type="ECO:0000256" key="2">
    <source>
        <dbReference type="ARBA" id="ARBA00012438"/>
    </source>
</evidence>
<dbReference type="Gene3D" id="3.30.565.10">
    <property type="entry name" value="Histidine kinase-like ATPase, C-terminal domain"/>
    <property type="match status" value="1"/>
</dbReference>
<dbReference type="InterPro" id="IPR050482">
    <property type="entry name" value="Sensor_HK_TwoCompSys"/>
</dbReference>
<evidence type="ECO:0000256" key="7">
    <source>
        <dbReference type="ARBA" id="ARBA00022840"/>
    </source>
</evidence>
<evidence type="ECO:0000256" key="9">
    <source>
        <dbReference type="SAM" id="Phobius"/>
    </source>
</evidence>
<dbReference type="Gene3D" id="1.20.5.1930">
    <property type="match status" value="1"/>
</dbReference>
<evidence type="ECO:0000313" key="11">
    <source>
        <dbReference type="EMBL" id="SNY50548.1"/>
    </source>
</evidence>
<dbReference type="InterPro" id="IPR011712">
    <property type="entry name" value="Sig_transdc_His_kin_sub3_dim/P"/>
</dbReference>
<dbReference type="Proteomes" id="UP000219612">
    <property type="component" value="Unassembled WGS sequence"/>
</dbReference>
<keyword evidence="9" id="KW-1133">Transmembrane helix</keyword>
<feature type="transmembrane region" description="Helical" evidence="9">
    <location>
        <begin position="66"/>
        <end position="88"/>
    </location>
</feature>
<evidence type="ECO:0000256" key="8">
    <source>
        <dbReference type="ARBA" id="ARBA00023012"/>
    </source>
</evidence>
<evidence type="ECO:0000313" key="12">
    <source>
        <dbReference type="Proteomes" id="UP000219612"/>
    </source>
</evidence>
<keyword evidence="8" id="KW-0902">Two-component regulatory system</keyword>
<keyword evidence="6 11" id="KW-0418">Kinase</keyword>
<dbReference type="EMBL" id="OBDY01000011">
    <property type="protein sequence ID" value="SNY50548.1"/>
    <property type="molecule type" value="Genomic_DNA"/>
</dbReference>
<proteinExistence type="predicted"/>
<keyword evidence="7" id="KW-0067">ATP-binding</keyword>
<feature type="domain" description="Signal transduction histidine kinase subgroup 3 dimerisation and phosphoacceptor" evidence="10">
    <location>
        <begin position="177"/>
        <end position="242"/>
    </location>
</feature>
<accession>A0A285IRC9</accession>
<dbReference type="GO" id="GO:0005524">
    <property type="term" value="F:ATP binding"/>
    <property type="evidence" value="ECO:0007669"/>
    <property type="project" value="UniProtKB-KW"/>
</dbReference>
<reference evidence="11 12" key="1">
    <citation type="submission" date="2017-09" db="EMBL/GenBank/DDBJ databases">
        <authorList>
            <person name="Ehlers B."/>
            <person name="Leendertz F.H."/>
        </authorList>
    </citation>
    <scope>NUCLEOTIDE SEQUENCE [LARGE SCALE GENOMIC DNA]</scope>
    <source>
        <strain evidence="11 12">CGMCC 4.6857</strain>
    </source>
</reference>
<dbReference type="Pfam" id="PF07730">
    <property type="entry name" value="HisKA_3"/>
    <property type="match status" value="1"/>
</dbReference>
<dbReference type="GO" id="GO:0000155">
    <property type="term" value="F:phosphorelay sensor kinase activity"/>
    <property type="evidence" value="ECO:0007669"/>
    <property type="project" value="InterPro"/>
</dbReference>
<evidence type="ECO:0000256" key="4">
    <source>
        <dbReference type="ARBA" id="ARBA00022679"/>
    </source>
</evidence>
<dbReference type="InterPro" id="IPR036890">
    <property type="entry name" value="HATPase_C_sf"/>
</dbReference>
<keyword evidence="3" id="KW-0597">Phosphoprotein</keyword>
<keyword evidence="9" id="KW-0812">Transmembrane</keyword>
<dbReference type="AlphaFoldDB" id="A0A285IRC9"/>
<feature type="transmembrane region" description="Helical" evidence="9">
    <location>
        <begin position="12"/>
        <end position="30"/>
    </location>
</feature>
<evidence type="ECO:0000256" key="1">
    <source>
        <dbReference type="ARBA" id="ARBA00000085"/>
    </source>
</evidence>
<protein>
    <recommendedName>
        <fullName evidence="2">histidine kinase</fullName>
        <ecNumber evidence="2">2.7.13.3</ecNumber>
    </recommendedName>
</protein>
<keyword evidence="4" id="KW-0808">Transferase</keyword>
<name>A0A285IRC9_9ACTN</name>
<dbReference type="PANTHER" id="PTHR24421">
    <property type="entry name" value="NITRATE/NITRITE SENSOR PROTEIN NARX-RELATED"/>
    <property type="match status" value="1"/>
</dbReference>
<evidence type="ECO:0000256" key="3">
    <source>
        <dbReference type="ARBA" id="ARBA00022553"/>
    </source>
</evidence>
<dbReference type="RefSeq" id="WP_245923344.1">
    <property type="nucleotide sequence ID" value="NZ_OBDY01000011.1"/>
</dbReference>
<comment type="catalytic activity">
    <reaction evidence="1">
        <text>ATP + protein L-histidine = ADP + protein N-phospho-L-histidine.</text>
        <dbReference type="EC" id="2.7.13.3"/>
    </reaction>
</comment>
<dbReference type="GO" id="GO:0016020">
    <property type="term" value="C:membrane"/>
    <property type="evidence" value="ECO:0007669"/>
    <property type="project" value="InterPro"/>
</dbReference>
<evidence type="ECO:0000256" key="5">
    <source>
        <dbReference type="ARBA" id="ARBA00022741"/>
    </source>
</evidence>
<keyword evidence="9" id="KW-0472">Membrane</keyword>
<feature type="transmembrane region" description="Helical" evidence="9">
    <location>
        <begin position="37"/>
        <end position="60"/>
    </location>
</feature>
<dbReference type="GO" id="GO:0046983">
    <property type="term" value="F:protein dimerization activity"/>
    <property type="evidence" value="ECO:0007669"/>
    <property type="project" value="InterPro"/>
</dbReference>
<organism evidence="11 12">
    <name type="scientific">Paractinoplanes atraurantiacus</name>
    <dbReference type="NCBI Taxonomy" id="1036182"/>
    <lineage>
        <taxon>Bacteria</taxon>
        <taxon>Bacillati</taxon>
        <taxon>Actinomycetota</taxon>
        <taxon>Actinomycetes</taxon>
        <taxon>Micromonosporales</taxon>
        <taxon>Micromonosporaceae</taxon>
        <taxon>Paractinoplanes</taxon>
    </lineage>
</organism>
<sequence>MTASPRPPGASAVVAIVTVSGVLITSTLFARWGGRALGPLFALDLVAGVLSWAVTPLLVWRPVAGTAILTALAAVSPAATPPATIGALQVAWRRPFPIAIAVAAAGIAAHAVQGAWRSNSAMPYGWWLVLITIGYGALLGWGAWAQARAALIRSLHERAERAEAEQGRRVAEARMLERRKIAREMHDVLAHRLSLLATFAGAMEYRPDSSPERLSQAAGVVRAGVHQALEELREVISLLRDDDPPDGKPAPPQPVLADVPRLVEESRGAGTEVLLRETVEEPAEAPPTVARTAYRVIQEGLTNARKHAAGQPVRVALSGGPGTGLEVEVLNALPPEGTLPGWSGGAGLVGLTERVQLAGGRLDHQAAGGEFRLHASLPWPT</sequence>
<dbReference type="PANTHER" id="PTHR24421:SF10">
    <property type="entry name" value="NITRATE_NITRITE SENSOR PROTEIN NARQ"/>
    <property type="match status" value="1"/>
</dbReference>
<evidence type="ECO:0000256" key="6">
    <source>
        <dbReference type="ARBA" id="ARBA00022777"/>
    </source>
</evidence>
<gene>
    <name evidence="11" type="ORF">SAMN05421748_11135</name>
</gene>
<feature type="transmembrane region" description="Helical" evidence="9">
    <location>
        <begin position="124"/>
        <end position="144"/>
    </location>
</feature>
<keyword evidence="5" id="KW-0547">Nucleotide-binding</keyword>
<dbReference type="CDD" id="cd16917">
    <property type="entry name" value="HATPase_UhpB-NarQ-NarX-like"/>
    <property type="match status" value="1"/>
</dbReference>